<accession>A0A2H9ZRL7</accession>
<dbReference type="EMBL" id="KZ454678">
    <property type="protein sequence ID" value="PKA45932.1"/>
    <property type="molecule type" value="Genomic_DNA"/>
</dbReference>
<proteinExistence type="predicted"/>
<reference evidence="1 2" key="1">
    <citation type="journal article" date="2017" name="Nature">
        <title>The Apostasia genome and the evolution of orchids.</title>
        <authorList>
            <person name="Zhang G.Q."/>
            <person name="Liu K.W."/>
            <person name="Li Z."/>
            <person name="Lohaus R."/>
            <person name="Hsiao Y.Y."/>
            <person name="Niu S.C."/>
            <person name="Wang J.Y."/>
            <person name="Lin Y.C."/>
            <person name="Xu Q."/>
            <person name="Chen L.J."/>
            <person name="Yoshida K."/>
            <person name="Fujiwara S."/>
            <person name="Wang Z.W."/>
            <person name="Zhang Y.Q."/>
            <person name="Mitsuda N."/>
            <person name="Wang M."/>
            <person name="Liu G.H."/>
            <person name="Pecoraro L."/>
            <person name="Huang H.X."/>
            <person name="Xiao X.J."/>
            <person name="Lin M."/>
            <person name="Wu X.Y."/>
            <person name="Wu W.L."/>
            <person name="Chen Y.Y."/>
            <person name="Chang S.B."/>
            <person name="Sakamoto S."/>
            <person name="Ohme-Takagi M."/>
            <person name="Yagi M."/>
            <person name="Zeng S.J."/>
            <person name="Shen C.Y."/>
            <person name="Yeh C.M."/>
            <person name="Luo Y.B."/>
            <person name="Tsai W.C."/>
            <person name="Van de Peer Y."/>
            <person name="Liu Z.J."/>
        </authorList>
    </citation>
    <scope>NUCLEOTIDE SEQUENCE [LARGE SCALE GENOMIC DNA]</scope>
    <source>
        <strain evidence="2">cv. Shenzhen</strain>
        <tissue evidence="1">Stem</tissue>
    </source>
</reference>
<protein>
    <submittedName>
        <fullName evidence="1">Uncharacterized protein</fullName>
    </submittedName>
</protein>
<evidence type="ECO:0000313" key="1">
    <source>
        <dbReference type="EMBL" id="PKA45932.1"/>
    </source>
</evidence>
<keyword evidence="2" id="KW-1185">Reference proteome</keyword>
<gene>
    <name evidence="1" type="ORF">AXF42_Ash016959</name>
</gene>
<sequence>MESRTGSEDLGDVLHEAGVCLAEGGELVVADVAVAVGVDLGHHAVDLVLRGRSQLPQRLAELCRGDLPVAVGVEAVEDTIELRRKLGSAHLISRPFFLLQENASGDEEEEREEIDFEE</sequence>
<dbReference type="AlphaFoldDB" id="A0A2H9ZRL7"/>
<evidence type="ECO:0000313" key="2">
    <source>
        <dbReference type="Proteomes" id="UP000236161"/>
    </source>
</evidence>
<name>A0A2H9ZRL7_9ASPA</name>
<dbReference type="Proteomes" id="UP000236161">
    <property type="component" value="Unassembled WGS sequence"/>
</dbReference>
<organism evidence="1 2">
    <name type="scientific">Apostasia shenzhenica</name>
    <dbReference type="NCBI Taxonomy" id="1088818"/>
    <lineage>
        <taxon>Eukaryota</taxon>
        <taxon>Viridiplantae</taxon>
        <taxon>Streptophyta</taxon>
        <taxon>Embryophyta</taxon>
        <taxon>Tracheophyta</taxon>
        <taxon>Spermatophyta</taxon>
        <taxon>Magnoliopsida</taxon>
        <taxon>Liliopsida</taxon>
        <taxon>Asparagales</taxon>
        <taxon>Orchidaceae</taxon>
        <taxon>Apostasioideae</taxon>
        <taxon>Apostasia</taxon>
    </lineage>
</organism>